<dbReference type="Proteomes" id="UP000260812">
    <property type="component" value="Unassembled WGS sequence"/>
</dbReference>
<dbReference type="RefSeq" id="WP_025490137.1">
    <property type="nucleotide sequence ID" value="NZ_CALBAU010000277.1"/>
</dbReference>
<name>A0A3E3ILU6_9FIRM</name>
<dbReference type="GO" id="GO:0009298">
    <property type="term" value="P:GDP-mannose biosynthetic process"/>
    <property type="evidence" value="ECO:0007669"/>
    <property type="project" value="TreeGrafter"/>
</dbReference>
<dbReference type="CDD" id="cd07010">
    <property type="entry name" value="cupin_PMI_type_I_N_bac"/>
    <property type="match status" value="1"/>
</dbReference>
<dbReference type="Pfam" id="PF20511">
    <property type="entry name" value="PMI_typeI_cat"/>
    <property type="match status" value="1"/>
</dbReference>
<evidence type="ECO:0000259" key="3">
    <source>
        <dbReference type="Pfam" id="PF00483"/>
    </source>
</evidence>
<accession>A0A3E3ILU6</accession>
<dbReference type="Pfam" id="PF01050">
    <property type="entry name" value="MannoseP_isomer"/>
    <property type="match status" value="1"/>
</dbReference>
<evidence type="ECO:0000313" key="9">
    <source>
        <dbReference type="Proteomes" id="UP000260812"/>
    </source>
</evidence>
<dbReference type="OrthoDB" id="9808275at2"/>
<dbReference type="SUPFAM" id="SSF51182">
    <property type="entry name" value="RmlC-like cupins"/>
    <property type="match status" value="2"/>
</dbReference>
<dbReference type="PANTHER" id="PTHR46390:SF1">
    <property type="entry name" value="MANNOSE-1-PHOSPHATE GUANYLYLTRANSFERASE"/>
    <property type="match status" value="1"/>
</dbReference>
<dbReference type="SUPFAM" id="SSF53448">
    <property type="entry name" value="Nucleotide-diphospho-sugar transferases"/>
    <property type="match status" value="1"/>
</dbReference>
<dbReference type="InterPro" id="IPR005835">
    <property type="entry name" value="NTP_transferase_dom"/>
</dbReference>
<evidence type="ECO:0000259" key="6">
    <source>
        <dbReference type="Pfam" id="PF21621"/>
    </source>
</evidence>
<evidence type="ECO:0000313" key="10">
    <source>
        <dbReference type="Proteomes" id="UP000261166"/>
    </source>
</evidence>
<dbReference type="PANTHER" id="PTHR46390">
    <property type="entry name" value="MANNOSE-1-PHOSPHATE GUANYLYLTRANSFERASE"/>
    <property type="match status" value="1"/>
</dbReference>
<evidence type="ECO:0000256" key="1">
    <source>
        <dbReference type="ARBA" id="ARBA00029741"/>
    </source>
</evidence>
<feature type="domain" description="Mannose-6-phosphate isomerase type II C-terminal" evidence="4">
    <location>
        <begin position="335"/>
        <end position="445"/>
    </location>
</feature>
<dbReference type="GO" id="GO:0004475">
    <property type="term" value="F:mannose-1-phosphate guanylyltransferase (GTP) activity"/>
    <property type="evidence" value="ECO:0007669"/>
    <property type="project" value="TreeGrafter"/>
</dbReference>
<dbReference type="GO" id="GO:0008270">
    <property type="term" value="F:zinc ion binding"/>
    <property type="evidence" value="ECO:0007669"/>
    <property type="project" value="InterPro"/>
</dbReference>
<dbReference type="Pfam" id="PF00483">
    <property type="entry name" value="NTP_transferase"/>
    <property type="match status" value="1"/>
</dbReference>
<dbReference type="CDD" id="cd02213">
    <property type="entry name" value="cupin_PMI_typeII_C"/>
    <property type="match status" value="1"/>
</dbReference>
<evidence type="ECO:0000313" key="8">
    <source>
        <dbReference type="EMBL" id="RGE68023.1"/>
    </source>
</evidence>
<sequence>MKCLVLAGGRGDRLWPLSRKNYPKQFISIQKDHSIFQETIARNIPFCDEFIIVTNKEYQFIVENQMKAFQGITYRLVLEEVGRKTTAAIVLSCLQFPFSELMFVVASDHLIDGPTYKDDVTKAAELAKEGWLITFGMDIRKPETRFGYIRCQGEDVVSFIEKPDAQTAASYFQAGDYLINSGMFLFRVGTLIQEIRKFYPWLYNSCEAAFYMRKVKGRHTFYPAGVLEGIQAVPIEKSVFEKTGKGKVIHSSFQWQDIGSLEDLSLTGIQRDESNQIVYESRNTTVLNQSARQIVVANNLEDITIINTEDAVYVGRTGESEKLKDIMRENPEEQHYFDQGRVIYKPWGTYELLNVNPMYVVRKVVVTEGKTIYAHQHAHRTEHWILVCGRARIILEGVEGEYGANDSIEVPRNTTHQISNIGNEPLVFMEISTGTMVEERDLISIRSRDLTEAELGYQTEPFVRLLPAFKDYLWGGTRLRDIYGKKCDYEIIAESWELSAHKEGQSIVASGRHKGLLFSEYLDRIGKEGWGWKCQPLERFPLLVKLIDARENLSVQVHPDDAYALEKENEYGKNEMWYILQCEPDSCIYCGFRRDVTREEVEQAVRDDTILSLLNRVPIRQGEAFFIPAGTVHAIGRGSLICEIQQSSNCTYRLYDYKRKDKYGNYRELHLDKALAVMDYNRYEVQRFDSETIETPAYVCHILSRCKYFECISCRLHGTYQLEGDGNSFYSVLCVQGEASLRCGEGGNGAELAMKAGDSVFIPAGERKFLLEGDGELIITHI</sequence>
<dbReference type="EMBL" id="QVLV01000013">
    <property type="protein sequence ID" value="RGE57951.1"/>
    <property type="molecule type" value="Genomic_DNA"/>
</dbReference>
<reference evidence="8 10" key="1">
    <citation type="submission" date="2018-08" db="EMBL/GenBank/DDBJ databases">
        <title>A genome reference for cultivated species of the human gut microbiota.</title>
        <authorList>
            <person name="Zou Y."/>
            <person name="Xue W."/>
            <person name="Luo G."/>
        </authorList>
    </citation>
    <scope>NUCLEOTIDE SEQUENCE [LARGE SCALE GENOMIC DNA]</scope>
    <source>
        <strain evidence="8 10">AF26-4BH</strain>
        <strain evidence="7">TF05-5AC</strain>
    </source>
</reference>
<dbReference type="Pfam" id="PF21621">
    <property type="entry name" value="MPI_cupin_dom"/>
    <property type="match status" value="1"/>
</dbReference>
<dbReference type="InterPro" id="IPR049071">
    <property type="entry name" value="MPI_cupin_dom"/>
</dbReference>
<dbReference type="Gene3D" id="2.60.120.10">
    <property type="entry name" value="Jelly Rolls"/>
    <property type="match status" value="3"/>
</dbReference>
<dbReference type="AlphaFoldDB" id="A0A3E3ILU6"/>
<dbReference type="EMBL" id="QVLU01000021">
    <property type="protein sequence ID" value="RGE68023.1"/>
    <property type="molecule type" value="Genomic_DNA"/>
</dbReference>
<dbReference type="GeneID" id="97988766"/>
<feature type="domain" description="Phosphomannose isomerase type I catalytic" evidence="5">
    <location>
        <begin position="464"/>
        <end position="564"/>
    </location>
</feature>
<dbReference type="InterPro" id="IPR029044">
    <property type="entry name" value="Nucleotide-diphossugar_trans"/>
</dbReference>
<protein>
    <recommendedName>
        <fullName evidence="1">Phosphohexomutase</fullName>
    </recommendedName>
    <alternativeName>
        <fullName evidence="2">Phosphomannose isomerase</fullName>
    </alternativeName>
</protein>
<organism evidence="8 10">
    <name type="scientific">Eisenbergiella massiliensis</name>
    <dbReference type="NCBI Taxonomy" id="1720294"/>
    <lineage>
        <taxon>Bacteria</taxon>
        <taxon>Bacillati</taxon>
        <taxon>Bacillota</taxon>
        <taxon>Clostridia</taxon>
        <taxon>Lachnospirales</taxon>
        <taxon>Lachnospiraceae</taxon>
        <taxon>Eisenbergiella</taxon>
    </lineage>
</organism>
<proteinExistence type="predicted"/>
<evidence type="ECO:0000259" key="5">
    <source>
        <dbReference type="Pfam" id="PF20511"/>
    </source>
</evidence>
<keyword evidence="9" id="KW-1185">Reference proteome</keyword>
<feature type="domain" description="Nucleotidyl transferase" evidence="3">
    <location>
        <begin position="3"/>
        <end position="264"/>
    </location>
</feature>
<comment type="caution">
    <text evidence="8">The sequence shown here is derived from an EMBL/GenBank/DDBJ whole genome shotgun (WGS) entry which is preliminary data.</text>
</comment>
<dbReference type="InterPro" id="IPR014710">
    <property type="entry name" value="RmlC-like_jellyroll"/>
</dbReference>
<dbReference type="InterPro" id="IPR001538">
    <property type="entry name" value="Man6P_isomerase-2_C"/>
</dbReference>
<dbReference type="GO" id="GO:0004476">
    <property type="term" value="F:mannose-6-phosphate isomerase activity"/>
    <property type="evidence" value="ECO:0007669"/>
    <property type="project" value="InterPro"/>
</dbReference>
<dbReference type="Proteomes" id="UP000261166">
    <property type="component" value="Unassembled WGS sequence"/>
</dbReference>
<dbReference type="GO" id="GO:0005976">
    <property type="term" value="P:polysaccharide metabolic process"/>
    <property type="evidence" value="ECO:0007669"/>
    <property type="project" value="InterPro"/>
</dbReference>
<dbReference type="InterPro" id="IPR046457">
    <property type="entry name" value="PMI_typeI_cat"/>
</dbReference>
<dbReference type="InterPro" id="IPR011051">
    <property type="entry name" value="RmlC_Cupin_sf"/>
</dbReference>
<evidence type="ECO:0000313" key="7">
    <source>
        <dbReference type="EMBL" id="RGE57951.1"/>
    </source>
</evidence>
<evidence type="ECO:0000259" key="4">
    <source>
        <dbReference type="Pfam" id="PF01050"/>
    </source>
</evidence>
<gene>
    <name evidence="8" type="ORF">DWY69_20500</name>
    <name evidence="7" type="ORF">DXC51_18290</name>
</gene>
<evidence type="ECO:0000256" key="2">
    <source>
        <dbReference type="ARBA" id="ARBA00030762"/>
    </source>
</evidence>
<dbReference type="Gene3D" id="3.90.550.10">
    <property type="entry name" value="Spore Coat Polysaccharide Biosynthesis Protein SpsA, Chain A"/>
    <property type="match status" value="1"/>
</dbReference>
<dbReference type="InterPro" id="IPR051161">
    <property type="entry name" value="Mannose-6P_isomerase_type2"/>
</dbReference>
<feature type="domain" description="Mannose-6-phosphate isomerase cupin" evidence="6">
    <location>
        <begin position="706"/>
        <end position="782"/>
    </location>
</feature>